<dbReference type="PROSITE" id="PS00086">
    <property type="entry name" value="CYTOCHROME_P450"/>
    <property type="match status" value="1"/>
</dbReference>
<dbReference type="FunFam" id="1.10.630.10:FF:000040">
    <property type="entry name" value="Bifunctional cytochrome P450/NADPH--P450 reductase"/>
    <property type="match status" value="1"/>
</dbReference>
<dbReference type="SUPFAM" id="SSF52343">
    <property type="entry name" value="Ferredoxin reductase-like, C-terminal NADP-linked domain"/>
    <property type="match status" value="1"/>
</dbReference>
<dbReference type="InterPro" id="IPR023206">
    <property type="entry name" value="Bifunctional_P450_P450_red"/>
</dbReference>
<dbReference type="GO" id="GO:0010181">
    <property type="term" value="F:FMN binding"/>
    <property type="evidence" value="ECO:0007669"/>
    <property type="project" value="UniProtKB-UniRule"/>
</dbReference>
<keyword evidence="6 14" id="KW-0288">FMN</keyword>
<dbReference type="CDD" id="cd11068">
    <property type="entry name" value="CYP120A1"/>
    <property type="match status" value="1"/>
</dbReference>
<keyword evidence="12 14" id="KW-0408">Iron</keyword>
<protein>
    <recommendedName>
        <fullName evidence="14">Bifunctional cytochrome P450/NADPH--P450 reductase</fullName>
    </recommendedName>
    <domain>
        <recommendedName>
            <fullName evidence="14">Cytochrome P450</fullName>
            <ecNumber evidence="14">1.14.14.1</ecNumber>
        </recommendedName>
    </domain>
    <domain>
        <recommendedName>
            <fullName evidence="14">NADPH--cytochrome P450 reductase</fullName>
            <ecNumber evidence="14">1.6.2.4</ecNumber>
        </recommendedName>
    </domain>
</protein>
<dbReference type="SUPFAM" id="SSF48264">
    <property type="entry name" value="Cytochrome P450"/>
    <property type="match status" value="1"/>
</dbReference>
<dbReference type="EMBL" id="CP099428">
    <property type="protein sequence ID" value="USW58606.1"/>
    <property type="molecule type" value="Genomic_DNA"/>
</dbReference>
<dbReference type="InterPro" id="IPR036396">
    <property type="entry name" value="Cyt_P450_sf"/>
</dbReference>
<evidence type="ECO:0000256" key="11">
    <source>
        <dbReference type="ARBA" id="ARBA00023002"/>
    </source>
</evidence>
<keyword evidence="10 14" id="KW-0249">Electron transport</keyword>
<evidence type="ECO:0000256" key="2">
    <source>
        <dbReference type="ARBA" id="ARBA00010018"/>
    </source>
</evidence>
<feature type="compositionally biased region" description="Polar residues" evidence="16">
    <location>
        <begin position="482"/>
        <end position="497"/>
    </location>
</feature>
<dbReference type="CDD" id="cd06206">
    <property type="entry name" value="bifunctional_CYPOR"/>
    <property type="match status" value="1"/>
</dbReference>
<dbReference type="InterPro" id="IPR001128">
    <property type="entry name" value="Cyt_P450"/>
</dbReference>
<accession>A0A9Q9EPB1</accession>
<comment type="catalytic activity">
    <reaction evidence="14">
        <text>2 oxidized [cytochrome P450] + NADPH = 2 reduced [cytochrome P450] + NADP(+) + H(+)</text>
        <dbReference type="Rhea" id="RHEA:24040"/>
        <dbReference type="Rhea" id="RHEA-COMP:14627"/>
        <dbReference type="Rhea" id="RHEA-COMP:14628"/>
        <dbReference type="ChEBI" id="CHEBI:15378"/>
        <dbReference type="ChEBI" id="CHEBI:55376"/>
        <dbReference type="ChEBI" id="CHEBI:57783"/>
        <dbReference type="ChEBI" id="CHEBI:58349"/>
        <dbReference type="ChEBI" id="CHEBI:60344"/>
        <dbReference type="EC" id="1.6.2.4"/>
    </reaction>
</comment>
<dbReference type="PRINTS" id="PR00463">
    <property type="entry name" value="EP450I"/>
</dbReference>
<evidence type="ECO:0000256" key="4">
    <source>
        <dbReference type="ARBA" id="ARBA00022617"/>
    </source>
</evidence>
<keyword evidence="3 14" id="KW-0813">Transport</keyword>
<dbReference type="SUPFAM" id="SSF52218">
    <property type="entry name" value="Flavoproteins"/>
    <property type="match status" value="1"/>
</dbReference>
<keyword evidence="8 14" id="KW-0274">FAD</keyword>
<dbReference type="Gene3D" id="3.40.50.80">
    <property type="entry name" value="Nucleotide-binding domain of ferredoxin-NADP reductase (FNR) module"/>
    <property type="match status" value="1"/>
</dbReference>
<reference evidence="18" key="1">
    <citation type="submission" date="2022-06" db="EMBL/GenBank/DDBJ databases">
        <title>Complete genome sequences of two strains of the flax pathogen Septoria linicola.</title>
        <authorList>
            <person name="Lapalu N."/>
            <person name="Simon A."/>
            <person name="Demenou B."/>
            <person name="Paumier D."/>
            <person name="Guillot M.-P."/>
            <person name="Gout L."/>
            <person name="Valade R."/>
        </authorList>
    </citation>
    <scope>NUCLEOTIDE SEQUENCE</scope>
    <source>
        <strain evidence="18">SE15195</strain>
    </source>
</reference>
<comment type="similarity">
    <text evidence="2 14">In the N-terminal section; belongs to the cytochrome P450 family.</text>
</comment>
<dbReference type="PRINTS" id="PR00385">
    <property type="entry name" value="P450"/>
</dbReference>
<dbReference type="Pfam" id="PF00067">
    <property type="entry name" value="p450"/>
    <property type="match status" value="1"/>
</dbReference>
<keyword evidence="9 14" id="KW-0521">NADP</keyword>
<dbReference type="InterPro" id="IPR039261">
    <property type="entry name" value="FNR_nucleotide-bd"/>
</dbReference>
<proteinExistence type="inferred from homology"/>
<evidence type="ECO:0000256" key="1">
    <source>
        <dbReference type="ARBA" id="ARBA00001971"/>
    </source>
</evidence>
<dbReference type="PIRSF" id="PIRSF000209">
    <property type="entry name" value="Bifunctional_P450_P450R"/>
    <property type="match status" value="1"/>
</dbReference>
<evidence type="ECO:0000256" key="3">
    <source>
        <dbReference type="ARBA" id="ARBA00022448"/>
    </source>
</evidence>
<dbReference type="PANTHER" id="PTHR19384">
    <property type="entry name" value="NITRIC OXIDE SYNTHASE-RELATED"/>
    <property type="match status" value="1"/>
</dbReference>
<dbReference type="GO" id="GO:0070330">
    <property type="term" value="F:aromatase activity"/>
    <property type="evidence" value="ECO:0007669"/>
    <property type="project" value="UniProtKB-UniRule"/>
</dbReference>
<dbReference type="Gene3D" id="1.20.990.10">
    <property type="entry name" value="NADPH-cytochrome p450 Reductase, Chain A, domain 3"/>
    <property type="match status" value="1"/>
</dbReference>
<evidence type="ECO:0000313" key="18">
    <source>
        <dbReference type="EMBL" id="USW58606.1"/>
    </source>
</evidence>
<dbReference type="InterPro" id="IPR029039">
    <property type="entry name" value="Flavoprotein-like_sf"/>
</dbReference>
<dbReference type="Proteomes" id="UP001056384">
    <property type="component" value="Chromosome 11"/>
</dbReference>
<dbReference type="Gene3D" id="3.40.50.360">
    <property type="match status" value="2"/>
</dbReference>
<dbReference type="Gene3D" id="1.10.630.10">
    <property type="entry name" value="Cytochrome P450"/>
    <property type="match status" value="1"/>
</dbReference>
<dbReference type="GO" id="GO:0020037">
    <property type="term" value="F:heme binding"/>
    <property type="evidence" value="ECO:0007669"/>
    <property type="project" value="UniProtKB-UniRule"/>
</dbReference>
<comment type="catalytic activity">
    <reaction evidence="14">
        <text>an organic molecule + reduced [NADPH--hemoprotein reductase] + O2 = an alcohol + oxidized [NADPH--hemoprotein reductase] + H2O + H(+)</text>
        <dbReference type="Rhea" id="RHEA:17149"/>
        <dbReference type="Rhea" id="RHEA-COMP:11964"/>
        <dbReference type="Rhea" id="RHEA-COMP:11965"/>
        <dbReference type="ChEBI" id="CHEBI:15377"/>
        <dbReference type="ChEBI" id="CHEBI:15378"/>
        <dbReference type="ChEBI" id="CHEBI:15379"/>
        <dbReference type="ChEBI" id="CHEBI:30879"/>
        <dbReference type="ChEBI" id="CHEBI:57618"/>
        <dbReference type="ChEBI" id="CHEBI:58210"/>
        <dbReference type="ChEBI" id="CHEBI:142491"/>
        <dbReference type="EC" id="1.14.14.1"/>
    </reaction>
</comment>
<comment type="cofactor">
    <cofactor evidence="1 14 15">
        <name>heme</name>
        <dbReference type="ChEBI" id="CHEBI:30413"/>
    </cofactor>
</comment>
<evidence type="ECO:0000256" key="9">
    <source>
        <dbReference type="ARBA" id="ARBA00022857"/>
    </source>
</evidence>
<feature type="domain" description="FAD-binding FR-type" evidence="17">
    <location>
        <begin position="649"/>
        <end position="855"/>
    </location>
</feature>
<dbReference type="Pfam" id="PF00258">
    <property type="entry name" value="Flavodoxin_1"/>
    <property type="match status" value="1"/>
</dbReference>
<dbReference type="PANTHER" id="PTHR19384:SF127">
    <property type="entry name" value="BIFUNCTIONAL CYTOCHROME P450_NADPH--P450 REDUCTASE"/>
    <property type="match status" value="1"/>
</dbReference>
<evidence type="ECO:0000256" key="5">
    <source>
        <dbReference type="ARBA" id="ARBA00022630"/>
    </source>
</evidence>
<evidence type="ECO:0000256" key="12">
    <source>
        <dbReference type="ARBA" id="ARBA00023004"/>
    </source>
</evidence>
<dbReference type="AlphaFoldDB" id="A0A9Q9EPB1"/>
<evidence type="ECO:0000313" key="19">
    <source>
        <dbReference type="Proteomes" id="UP001056384"/>
    </source>
</evidence>
<evidence type="ECO:0000256" key="15">
    <source>
        <dbReference type="PIRSR" id="PIRSR000209-1"/>
    </source>
</evidence>
<dbReference type="PROSITE" id="PS51384">
    <property type="entry name" value="FAD_FR"/>
    <property type="match status" value="1"/>
</dbReference>
<evidence type="ECO:0000256" key="14">
    <source>
        <dbReference type="PIRNR" id="PIRNR000209"/>
    </source>
</evidence>
<dbReference type="SUPFAM" id="SSF63380">
    <property type="entry name" value="Riboflavin synthase domain-like"/>
    <property type="match status" value="1"/>
</dbReference>
<feature type="binding site" description="axial binding residue" evidence="15">
    <location>
        <position position="403"/>
    </location>
    <ligand>
        <name>heme</name>
        <dbReference type="ChEBI" id="CHEBI:30413"/>
    </ligand>
    <ligandPart>
        <name>Fe</name>
        <dbReference type="ChEBI" id="CHEBI:18248"/>
    </ligandPart>
</feature>
<keyword evidence="11 14" id="KW-0560">Oxidoreductase</keyword>
<evidence type="ECO:0000256" key="6">
    <source>
        <dbReference type="ARBA" id="ARBA00022643"/>
    </source>
</evidence>
<organism evidence="18 19">
    <name type="scientific">Septoria linicola</name>
    <dbReference type="NCBI Taxonomy" id="215465"/>
    <lineage>
        <taxon>Eukaryota</taxon>
        <taxon>Fungi</taxon>
        <taxon>Dikarya</taxon>
        <taxon>Ascomycota</taxon>
        <taxon>Pezizomycotina</taxon>
        <taxon>Dothideomycetes</taxon>
        <taxon>Dothideomycetidae</taxon>
        <taxon>Mycosphaerellales</taxon>
        <taxon>Mycosphaerellaceae</taxon>
        <taxon>Septoria</taxon>
    </lineage>
</organism>
<evidence type="ECO:0000259" key="17">
    <source>
        <dbReference type="PROSITE" id="PS51384"/>
    </source>
</evidence>
<evidence type="ECO:0000256" key="10">
    <source>
        <dbReference type="ARBA" id="ARBA00022982"/>
    </source>
</evidence>
<dbReference type="GO" id="GO:0005829">
    <property type="term" value="C:cytosol"/>
    <property type="evidence" value="ECO:0007669"/>
    <property type="project" value="TreeGrafter"/>
</dbReference>
<keyword evidence="13 14" id="KW-0503">Monooxygenase</keyword>
<name>A0A9Q9EPB1_9PEZI</name>
<comment type="cofactor">
    <cofactor evidence="14">
        <name>FAD</name>
        <dbReference type="ChEBI" id="CHEBI:57692"/>
    </cofactor>
    <cofactor evidence="14">
        <name>FMN</name>
        <dbReference type="ChEBI" id="CHEBI:58210"/>
    </cofactor>
</comment>
<dbReference type="InterPro" id="IPR017938">
    <property type="entry name" value="Riboflavin_synthase-like_b-brl"/>
</dbReference>
<evidence type="ECO:0000256" key="8">
    <source>
        <dbReference type="ARBA" id="ARBA00022827"/>
    </source>
</evidence>
<dbReference type="GO" id="GO:0050660">
    <property type="term" value="F:flavin adenine dinucleotide binding"/>
    <property type="evidence" value="ECO:0007669"/>
    <property type="project" value="TreeGrafter"/>
</dbReference>
<feature type="region of interest" description="Disordered" evidence="16">
    <location>
        <begin position="475"/>
        <end position="497"/>
    </location>
</feature>
<dbReference type="InterPro" id="IPR002401">
    <property type="entry name" value="Cyt_P450_E_grp-I"/>
</dbReference>
<dbReference type="EC" id="1.14.14.1" evidence="14"/>
<keyword evidence="5 14" id="KW-0285">Flavoprotein</keyword>
<gene>
    <name evidence="18" type="ORF">Slin15195_G119250</name>
</gene>
<dbReference type="InterPro" id="IPR023173">
    <property type="entry name" value="NADPH_Cyt_P450_Rdtase_alpha"/>
</dbReference>
<dbReference type="InterPro" id="IPR017972">
    <property type="entry name" value="Cyt_P450_CS"/>
</dbReference>
<dbReference type="GO" id="GO:0003958">
    <property type="term" value="F:NADPH-hemoprotein reductase activity"/>
    <property type="evidence" value="ECO:0007669"/>
    <property type="project" value="UniProtKB-UniRule"/>
</dbReference>
<keyword evidence="4 14" id="KW-0349">Heme</keyword>
<dbReference type="Pfam" id="PF00175">
    <property type="entry name" value="NAD_binding_1"/>
    <property type="match status" value="1"/>
</dbReference>
<evidence type="ECO:0000256" key="7">
    <source>
        <dbReference type="ARBA" id="ARBA00022723"/>
    </source>
</evidence>
<dbReference type="InterPro" id="IPR008254">
    <property type="entry name" value="Flavodoxin/NO_synth"/>
</dbReference>
<keyword evidence="19" id="KW-1185">Reference proteome</keyword>
<evidence type="ECO:0000256" key="16">
    <source>
        <dbReference type="SAM" id="MobiDB-lite"/>
    </source>
</evidence>
<dbReference type="Gene3D" id="2.40.30.10">
    <property type="entry name" value="Translation factors"/>
    <property type="match status" value="1"/>
</dbReference>
<dbReference type="InterPro" id="IPR017927">
    <property type="entry name" value="FAD-bd_FR_type"/>
</dbReference>
<sequence>MTSKIPQPRSWPVIGNLLEIDAVNFTQSACRFADKYGEIYKLNVLGQESYIVSSAELVEELCDESRFEKKIDDALNEMRHAVGAGLFTARNDEPDWASAHRTLMPAFGPLPIKDMFEEMYDVASRLVEKWARNGPEQSIAVTDDMTRLTLDSIALCAMDMRFNSFYRDELHEFVQAMVDTLTEAGRRTVRAKLEAVLNPAAEKKFFADIALLKNTAQECIDRRKAGPRKKDLLDLMLNGKDPRTGQPLSEEVIMNNIITFLVAGHETTSGLLSFTIYYLLKSPEALQRAQQEVDDVIGCDKIEHQHLSKLPFLEATLRESLRLSPTAPSFTVGSIKEESVVLGGKYVLPRNALLSALLPKSQTDSKVFGEDANEFRPERMLGDQFRNLKGGAWKPFGNGARGCIGRPFAWQEAVLALALILQNFNLRLNDPSYELKIAESLTIKPADLFIEARLRSDADPIDLLKRLHGGSAASTAKRDSVTGASVSNTTSPPTSGPMTILYGSSSGTCEGLAQSLASAARARGFSVSTLPLDAGARQYAKIFLQWLKSVGEAKVSGARFALFGCGHRDWVSTYQKVPRTIQQELCSKGATAIVARGETDVSQSTIFDDFDAWTDTLMTAISATDDQSTPGQTFDVKLSTASRASHLHYKLKDARVLSNDRITHPDAAEKRHVTLRLPTDSKFDTGDYLAVLPLNSEHMVSRVLRRFSLPWDTSMTITSGCHATIPTEQQLPVSLVLGGYIELSTTATRKSEDIISQHAKKPLINETGSVIDILERYPDIAIPFSTFLAMHHPLRLRQYSISSSPLADTSTASITFSVIDNENHKGTATSYLKSLEPGSTLQVAVKKSSAAFRLPLDDSISIIMVAAGTGLAPFRGFLQERTIKADAGRKLGQALLFVGCRRPNHDKLFADELAEWQRKGVVKVFYAFSQASKQSKGCRYVQDRLWMERDLVGKIFDADARAYICGSSAVGKAVSDVAIKIILEQSERDGEAMTEGEARECWEKWRGERYAVDVFD</sequence>
<dbReference type="EC" id="1.6.2.4" evidence="14"/>
<evidence type="ECO:0000256" key="13">
    <source>
        <dbReference type="ARBA" id="ARBA00023033"/>
    </source>
</evidence>
<keyword evidence="7 14" id="KW-0479">Metal-binding</keyword>
<dbReference type="InterPro" id="IPR001433">
    <property type="entry name" value="OxRdtase_FAD/NAD-bd"/>
</dbReference>
<dbReference type="GO" id="GO:0005506">
    <property type="term" value="F:iron ion binding"/>
    <property type="evidence" value="ECO:0007669"/>
    <property type="project" value="UniProtKB-UniRule"/>
</dbReference>